<feature type="domain" description="Large ribosomal subunit protein bL9 C-terminal" evidence="7">
    <location>
        <begin position="64"/>
        <end position="146"/>
    </location>
</feature>
<dbReference type="NCBIfam" id="TIGR00158">
    <property type="entry name" value="L9"/>
    <property type="match status" value="1"/>
</dbReference>
<keyword evidence="3" id="KW-0694">RNA-binding</keyword>
<dbReference type="GO" id="GO:0019843">
    <property type="term" value="F:rRNA binding"/>
    <property type="evidence" value="ECO:0007669"/>
    <property type="project" value="UniProtKB-KW"/>
</dbReference>
<dbReference type="InterPro" id="IPR000244">
    <property type="entry name" value="Ribosomal_bL9"/>
</dbReference>
<feature type="domain" description="Ribosomal protein L9" evidence="6">
    <location>
        <begin position="1"/>
        <end position="44"/>
    </location>
</feature>
<dbReference type="AlphaFoldDB" id="X0S493"/>
<dbReference type="Pfam" id="PF03948">
    <property type="entry name" value="Ribosomal_L9_C"/>
    <property type="match status" value="1"/>
</dbReference>
<reference evidence="8" key="1">
    <citation type="journal article" date="2014" name="Front. Microbiol.">
        <title>High frequency of phylogenetically diverse reductive dehalogenase-homologous genes in deep subseafloor sedimentary metagenomes.</title>
        <authorList>
            <person name="Kawai M."/>
            <person name="Futagami T."/>
            <person name="Toyoda A."/>
            <person name="Takaki Y."/>
            <person name="Nishi S."/>
            <person name="Hori S."/>
            <person name="Arai W."/>
            <person name="Tsubouchi T."/>
            <person name="Morono Y."/>
            <person name="Uchiyama I."/>
            <person name="Ito T."/>
            <person name="Fujiyama A."/>
            <person name="Inagaki F."/>
            <person name="Takami H."/>
        </authorList>
    </citation>
    <scope>NUCLEOTIDE SEQUENCE</scope>
    <source>
        <strain evidence="8">Expedition CK06-06</strain>
    </source>
</reference>
<dbReference type="SUPFAM" id="SSF55658">
    <property type="entry name" value="L9 N-domain-like"/>
    <property type="match status" value="1"/>
</dbReference>
<protein>
    <recommendedName>
        <fullName evidence="9">Ribosomal protein L9 domain-containing protein</fullName>
    </recommendedName>
</protein>
<keyword evidence="2" id="KW-0699">rRNA-binding</keyword>
<evidence type="ECO:0000256" key="1">
    <source>
        <dbReference type="ARBA" id="ARBA00010605"/>
    </source>
</evidence>
<evidence type="ECO:0000256" key="4">
    <source>
        <dbReference type="ARBA" id="ARBA00022980"/>
    </source>
</evidence>
<dbReference type="InterPro" id="IPR020069">
    <property type="entry name" value="Ribosomal_bL9_C"/>
</dbReference>
<name>X0S493_9ZZZZ</name>
<organism evidence="8">
    <name type="scientific">marine sediment metagenome</name>
    <dbReference type="NCBI Taxonomy" id="412755"/>
    <lineage>
        <taxon>unclassified sequences</taxon>
        <taxon>metagenomes</taxon>
        <taxon>ecological metagenomes</taxon>
    </lineage>
</organism>
<dbReference type="GO" id="GO:0006412">
    <property type="term" value="P:translation"/>
    <property type="evidence" value="ECO:0007669"/>
    <property type="project" value="InterPro"/>
</dbReference>
<evidence type="ECO:0000256" key="2">
    <source>
        <dbReference type="ARBA" id="ARBA00022730"/>
    </source>
</evidence>
<keyword evidence="4" id="KW-0689">Ribosomal protein</keyword>
<evidence type="ECO:0000256" key="5">
    <source>
        <dbReference type="ARBA" id="ARBA00023274"/>
    </source>
</evidence>
<evidence type="ECO:0000259" key="7">
    <source>
        <dbReference type="Pfam" id="PF03948"/>
    </source>
</evidence>
<dbReference type="InterPro" id="IPR036791">
    <property type="entry name" value="Ribosomal_bL9_C_sf"/>
</dbReference>
<dbReference type="Gene3D" id="3.40.5.10">
    <property type="entry name" value="Ribosomal protein L9, N-terminal domain"/>
    <property type="match status" value="1"/>
</dbReference>
<dbReference type="GO" id="GO:0003735">
    <property type="term" value="F:structural constituent of ribosome"/>
    <property type="evidence" value="ECO:0007669"/>
    <property type="project" value="InterPro"/>
</dbReference>
<proteinExistence type="inferred from homology"/>
<dbReference type="EMBL" id="BARS01005224">
    <property type="protein sequence ID" value="GAF70041.1"/>
    <property type="molecule type" value="Genomic_DNA"/>
</dbReference>
<evidence type="ECO:0000256" key="3">
    <source>
        <dbReference type="ARBA" id="ARBA00022884"/>
    </source>
</evidence>
<evidence type="ECO:0008006" key="9">
    <source>
        <dbReference type="Google" id="ProtNLM"/>
    </source>
</evidence>
<accession>X0S493</accession>
<gene>
    <name evidence="8" type="ORF">S01H1_10229</name>
</gene>
<keyword evidence="5" id="KW-0687">Ribonucleoprotein</keyword>
<dbReference type="GO" id="GO:0005840">
    <property type="term" value="C:ribosome"/>
    <property type="evidence" value="ECO:0007669"/>
    <property type="project" value="UniProtKB-KW"/>
</dbReference>
<dbReference type="Pfam" id="PF01281">
    <property type="entry name" value="Ribosomal_L9_N"/>
    <property type="match status" value="1"/>
</dbReference>
<dbReference type="SUPFAM" id="SSF55653">
    <property type="entry name" value="Ribosomal protein L9 C-domain"/>
    <property type="match status" value="1"/>
</dbReference>
<evidence type="ECO:0000313" key="8">
    <source>
        <dbReference type="EMBL" id="GAF70041.1"/>
    </source>
</evidence>
<dbReference type="InterPro" id="IPR020594">
    <property type="entry name" value="Ribosomal_bL9_bac/chp"/>
</dbReference>
<dbReference type="InterPro" id="IPR020070">
    <property type="entry name" value="Ribosomal_bL9_N"/>
</dbReference>
<comment type="caution">
    <text evidence="8">The sequence shown here is derived from an EMBL/GenBank/DDBJ whole genome shotgun (WGS) entry which is preliminary data.</text>
</comment>
<dbReference type="PANTHER" id="PTHR21368">
    <property type="entry name" value="50S RIBOSOMAL PROTEIN L9"/>
    <property type="match status" value="1"/>
</dbReference>
<evidence type="ECO:0000259" key="6">
    <source>
        <dbReference type="Pfam" id="PF01281"/>
    </source>
</evidence>
<dbReference type="HAMAP" id="MF_00503">
    <property type="entry name" value="Ribosomal_bL9"/>
    <property type="match status" value="1"/>
</dbReference>
<dbReference type="InterPro" id="IPR036935">
    <property type="entry name" value="Ribosomal_bL9_N_sf"/>
</dbReference>
<dbReference type="GO" id="GO:1990904">
    <property type="term" value="C:ribonucleoprotein complex"/>
    <property type="evidence" value="ECO:0007669"/>
    <property type="project" value="UniProtKB-KW"/>
</dbReference>
<comment type="similarity">
    <text evidence="1">Belongs to the bacterial ribosomal protein bL9 family.</text>
</comment>
<dbReference type="Gene3D" id="3.10.430.100">
    <property type="entry name" value="Ribosomal protein L9, C-terminal domain"/>
    <property type="match status" value="1"/>
</dbReference>
<dbReference type="InterPro" id="IPR009027">
    <property type="entry name" value="Ribosomal_bL9/RNase_H1_N"/>
</dbReference>
<sequence length="151" mass="16395">MKVVFLQDVPNVARAGEIKEVANGYGRNYLIPKNLALLAKSSAISLTAAQRKIEVQGQVDNMAEIVKLADQLDGIEVTLKARAGAKDRLYGSITSADIAAELEATTGLVVDKRKMELVEAIRQLGSYEVTIRLAKDVVPKIKVTVTEKETD</sequence>